<dbReference type="OrthoDB" id="372487at2759"/>
<name>A0A2C6KNR6_9APIC</name>
<dbReference type="GO" id="GO:0005634">
    <property type="term" value="C:nucleus"/>
    <property type="evidence" value="ECO:0007669"/>
    <property type="project" value="TreeGrafter"/>
</dbReference>
<gene>
    <name evidence="9" type="ORF">CSUI_008146</name>
</gene>
<feature type="compositionally biased region" description="Polar residues" evidence="6">
    <location>
        <begin position="1024"/>
        <end position="1033"/>
    </location>
</feature>
<feature type="region of interest" description="Disordered" evidence="6">
    <location>
        <begin position="290"/>
        <end position="391"/>
    </location>
</feature>
<feature type="non-terminal residue" evidence="9">
    <location>
        <position position="1111"/>
    </location>
</feature>
<evidence type="ECO:0000259" key="7">
    <source>
        <dbReference type="Pfam" id="PF03159"/>
    </source>
</evidence>
<dbReference type="GeneID" id="94431495"/>
<comment type="caution">
    <text evidence="9">The sequence shown here is derived from an EMBL/GenBank/DDBJ whole genome shotgun (WGS) entry which is preliminary data.</text>
</comment>
<dbReference type="Gene3D" id="1.25.40.1050">
    <property type="match status" value="1"/>
</dbReference>
<keyword evidence="2" id="KW-0378">Hydrolase</keyword>
<organism evidence="9 10">
    <name type="scientific">Cystoisospora suis</name>
    <dbReference type="NCBI Taxonomy" id="483139"/>
    <lineage>
        <taxon>Eukaryota</taxon>
        <taxon>Sar</taxon>
        <taxon>Alveolata</taxon>
        <taxon>Apicomplexa</taxon>
        <taxon>Conoidasida</taxon>
        <taxon>Coccidia</taxon>
        <taxon>Eucoccidiorida</taxon>
        <taxon>Eimeriorina</taxon>
        <taxon>Sarcocystidae</taxon>
        <taxon>Cystoisospora</taxon>
    </lineage>
</organism>
<evidence type="ECO:0000256" key="2">
    <source>
        <dbReference type="ARBA" id="ARBA00022801"/>
    </source>
</evidence>
<feature type="region of interest" description="Disordered" evidence="6">
    <location>
        <begin position="863"/>
        <end position="927"/>
    </location>
</feature>
<dbReference type="Gene3D" id="3.40.50.12390">
    <property type="match status" value="2"/>
</dbReference>
<dbReference type="RefSeq" id="XP_067919737.1">
    <property type="nucleotide sequence ID" value="XM_068068284.1"/>
</dbReference>
<dbReference type="PANTHER" id="PTHR12341:SF7">
    <property type="entry name" value="5'-3' EXORIBONUCLEASE 1"/>
    <property type="match status" value="1"/>
</dbReference>
<reference evidence="9 10" key="1">
    <citation type="journal article" date="2017" name="Int. J. Parasitol.">
        <title>The genome of the protozoan parasite Cystoisospora suis and a reverse vaccinology approach to identify vaccine candidates.</title>
        <authorList>
            <person name="Palmieri N."/>
            <person name="Shrestha A."/>
            <person name="Ruttkowski B."/>
            <person name="Beck T."/>
            <person name="Vogl C."/>
            <person name="Tomley F."/>
            <person name="Blake D.P."/>
            <person name="Joachim A."/>
        </authorList>
    </citation>
    <scope>NUCLEOTIDE SEQUENCE [LARGE SCALE GENOMIC DNA]</scope>
    <source>
        <strain evidence="9 10">Wien I</strain>
    </source>
</reference>
<dbReference type="EMBL" id="MIGC01004484">
    <property type="protein sequence ID" value="PHJ18026.1"/>
    <property type="molecule type" value="Genomic_DNA"/>
</dbReference>
<dbReference type="GO" id="GO:0003723">
    <property type="term" value="F:RNA binding"/>
    <property type="evidence" value="ECO:0007669"/>
    <property type="project" value="TreeGrafter"/>
</dbReference>
<dbReference type="InterPro" id="IPR004859">
    <property type="entry name" value="Xrn1_N"/>
</dbReference>
<protein>
    <submittedName>
        <fullName evidence="9">Xrn 5-3 exonuclease n-terminus protein</fullName>
    </submittedName>
</protein>
<dbReference type="Proteomes" id="UP000221165">
    <property type="component" value="Unassembled WGS sequence"/>
</dbReference>
<evidence type="ECO:0000256" key="4">
    <source>
        <dbReference type="ARBA" id="ARBA00038299"/>
    </source>
</evidence>
<evidence type="ECO:0000313" key="9">
    <source>
        <dbReference type="EMBL" id="PHJ18026.1"/>
    </source>
</evidence>
<feature type="domain" description="Xrn1 helical" evidence="8">
    <location>
        <begin position="542"/>
        <end position="745"/>
    </location>
</feature>
<feature type="domain" description="Xrn1 N-terminal" evidence="7">
    <location>
        <begin position="1"/>
        <end position="245"/>
    </location>
</feature>
<dbReference type="InterPro" id="IPR041412">
    <property type="entry name" value="Xrn1_helical"/>
</dbReference>
<evidence type="ECO:0000259" key="8">
    <source>
        <dbReference type="Pfam" id="PF17846"/>
    </source>
</evidence>
<evidence type="ECO:0000256" key="3">
    <source>
        <dbReference type="ARBA" id="ARBA00022839"/>
    </source>
</evidence>
<feature type="compositionally biased region" description="Polar residues" evidence="6">
    <location>
        <begin position="797"/>
        <end position="813"/>
    </location>
</feature>
<sequence length="1111" mass="126334">MGIGRFYRWLSERYPLINEKITQAALPEFDNLYLDMNGILHNCSHGNSGGCLHDEEEAMWVSVFAALDSIISTINPKKLLVLAADGVAPRAKMNQQRTRRYRAAKDAAEAAEKKEAYEIAKQHLQRQAGVAFQGGGKANKKKKGLFDSNCISPGTEFMAKFFKHLRFFCEKKLNEDSRWKDLKVILSGPDVPGEGEHKIMNFLRCSKTDPKTDRNTRHCLYGLDADLIMLALASHEPHFCLLREEVFFGRSVSRRPEDCLLTKGENLQLLHISLLREYLFMEFPCPSPPPSARRLLSSSSPSSSSHSPSGPGGRFHPSNVQQVMNGNSTSSTSTTTRSSRTQGGGGGGGGRKEVKSGEEEEEFSSALQNGDEERRHLATGREGKEDPNSSVNLYRKSICGSDSDSCPYEWKPSLLYPRERERMIDDFVLFCFMVGNDFLPHPKATDIADGGLNALMNCYKQYLRNYYTLADNAASPRGPWLSFDCGRIDFCNFFLFLSLFVDTVEVELLEDLAGDSDWLQSKQSSHREAYMEAIDENLDSCQRYRYTFYYTKMKINPNTQDGSQELDRLARKYLEGLQWVLYYYYRGPCHSGWEWYYPYHYSPFLIDVLQCSFFTEDVETLSDLRKKRISFPPSKPFSPFLQLLSILPPRSAALLPRCLHRLVAVPPPELAAFFPDDFEVDMEGCKVSWGGVALLPFIDENLLIRAAEPLFSRLTKEEIQRNTRGKVVLLYRDPQRHIKFLRSLARSSSSLGHLFTAAPTREEEEDLDSLRRRSFLYFPPDQGQESSIRQQKGGETRSPTSSRLGLYPGTNTRMVDRSRKTVSSLPSAFPDLLHSFVHEEVIEVLPPVVVQRRLRSLRRLNEKERRADEEEEKKNREREKIHHENLGRSLSMCTSNRDSGRGYRQRGGMEREREREEEEEERGSSGIFDLEEIDACRGSENVGEDHAFPNFVLEGTVKRLDEFPTFDRVKFTWEYFTGVQVFNTASKKTSISIKVTPPYASSSPSQKDSSSSSPLLFSYSTDSPSRLSSSHAQQEGRHPSSSSTMMIDSSRTFYRRKDSQGTIPQGVGGRASPSHSKLTSIEAFSAERDFLAYLDSPLVYYDFPFLRLAKP</sequence>
<keyword evidence="5" id="KW-0175">Coiled coil</keyword>
<dbReference type="GO" id="GO:0004534">
    <property type="term" value="F:5'-3' RNA exonuclease activity"/>
    <property type="evidence" value="ECO:0007669"/>
    <property type="project" value="TreeGrafter"/>
</dbReference>
<dbReference type="Pfam" id="PF03159">
    <property type="entry name" value="XRN_N"/>
    <property type="match status" value="1"/>
</dbReference>
<keyword evidence="1" id="KW-0540">Nuclease</keyword>
<feature type="compositionally biased region" description="Low complexity" evidence="6">
    <location>
        <begin position="1001"/>
        <end position="1023"/>
    </location>
</feature>
<evidence type="ECO:0000313" key="10">
    <source>
        <dbReference type="Proteomes" id="UP000221165"/>
    </source>
</evidence>
<feature type="region of interest" description="Disordered" evidence="6">
    <location>
        <begin position="778"/>
        <end position="819"/>
    </location>
</feature>
<dbReference type="PANTHER" id="PTHR12341">
    <property type="entry name" value="5'-&gt;3' EXORIBONUCLEASE"/>
    <property type="match status" value="1"/>
</dbReference>
<evidence type="ECO:0000256" key="5">
    <source>
        <dbReference type="SAM" id="Coils"/>
    </source>
</evidence>
<keyword evidence="10" id="KW-1185">Reference proteome</keyword>
<feature type="compositionally biased region" description="Basic and acidic residues" evidence="6">
    <location>
        <begin position="863"/>
        <end position="886"/>
    </location>
</feature>
<comment type="similarity">
    <text evidence="4">Belongs to the 5'-3' exonuclease family.</text>
</comment>
<dbReference type="VEuPathDB" id="ToxoDB:CSUI_008146"/>
<dbReference type="Pfam" id="PF17846">
    <property type="entry name" value="XRN_M"/>
    <property type="match status" value="2"/>
</dbReference>
<feature type="compositionally biased region" description="Basic and acidic residues" evidence="6">
    <location>
        <begin position="371"/>
        <end position="387"/>
    </location>
</feature>
<dbReference type="GO" id="GO:0000956">
    <property type="term" value="P:nuclear-transcribed mRNA catabolic process"/>
    <property type="evidence" value="ECO:0007669"/>
    <property type="project" value="TreeGrafter"/>
</dbReference>
<feature type="compositionally biased region" description="Low complexity" evidence="6">
    <location>
        <begin position="292"/>
        <end position="318"/>
    </location>
</feature>
<proteinExistence type="inferred from homology"/>
<feature type="compositionally biased region" description="Low complexity" evidence="6">
    <location>
        <begin position="328"/>
        <end position="341"/>
    </location>
</feature>
<dbReference type="AlphaFoldDB" id="A0A2C6KNR6"/>
<evidence type="ECO:0000256" key="6">
    <source>
        <dbReference type="SAM" id="MobiDB-lite"/>
    </source>
</evidence>
<dbReference type="CDD" id="cd18673">
    <property type="entry name" value="PIN_XRN1-2-like"/>
    <property type="match status" value="1"/>
</dbReference>
<feature type="domain" description="Xrn1 helical" evidence="8">
    <location>
        <begin position="420"/>
        <end position="464"/>
    </location>
</feature>
<evidence type="ECO:0000256" key="1">
    <source>
        <dbReference type="ARBA" id="ARBA00022722"/>
    </source>
</evidence>
<feature type="region of interest" description="Disordered" evidence="6">
    <location>
        <begin position="995"/>
        <end position="1047"/>
    </location>
</feature>
<dbReference type="InterPro" id="IPR027073">
    <property type="entry name" value="5_3_exoribonuclease"/>
</dbReference>
<keyword evidence="3 9" id="KW-0269">Exonuclease</keyword>
<accession>A0A2C6KNR6</accession>
<feature type="coiled-coil region" evidence="5">
    <location>
        <begin position="94"/>
        <end position="127"/>
    </location>
</feature>